<gene>
    <name evidence="1" type="ORF">BOVATA_027360</name>
</gene>
<dbReference type="EMBL" id="BDSA01000003">
    <property type="protein sequence ID" value="GBE61243.1"/>
    <property type="molecule type" value="Genomic_DNA"/>
</dbReference>
<evidence type="ECO:0000313" key="2">
    <source>
        <dbReference type="Proteomes" id="UP000236319"/>
    </source>
</evidence>
<dbReference type="VEuPathDB" id="PiroplasmaDB:BOVATA_027360"/>
<dbReference type="Proteomes" id="UP000236319">
    <property type="component" value="Unassembled WGS sequence"/>
</dbReference>
<dbReference type="OrthoDB" id="10293966at2759"/>
<name>A0A2H6KE22_9APIC</name>
<dbReference type="RefSeq" id="XP_028867486.1">
    <property type="nucleotide sequence ID" value="XM_029011653.1"/>
</dbReference>
<reference evidence="1 2" key="1">
    <citation type="journal article" date="2017" name="BMC Genomics">
        <title>Whole-genome assembly of Babesia ovata and comparative genomics between closely related pathogens.</title>
        <authorList>
            <person name="Yamagishi J."/>
            <person name="Asada M."/>
            <person name="Hakimi H."/>
            <person name="Tanaka T.Q."/>
            <person name="Sugimoto C."/>
            <person name="Kawazu S."/>
        </authorList>
    </citation>
    <scope>NUCLEOTIDE SEQUENCE [LARGE SCALE GENOMIC DNA]</scope>
    <source>
        <strain evidence="1 2">Miyake</strain>
    </source>
</reference>
<accession>A0A2H6KE22</accession>
<proteinExistence type="predicted"/>
<comment type="caution">
    <text evidence="1">The sequence shown here is derived from an EMBL/GenBank/DDBJ whole genome shotgun (WGS) entry which is preliminary data.</text>
</comment>
<dbReference type="GeneID" id="39875013"/>
<sequence length="253" mass="28108">MVYHSLTEAPHNLKECIDWLMALKGTDPENNFKAMGDAVYKFLADKPVGLTVLPALENIKLISKEFMEKPELKDEWCVDRVLGKFKEPMDKNPNVFSKFFGTVGESDYENVVQTQGVDPEAMAAKVAQVVDNCETFLGDIKDPDHYAPAYSSSATWDISCSSDPEACAVVLVGISPMLYTGLLSLMEASIVACFKWPPFSADKPMGEVLKAVGYVEPECRADMKALHVLRAFKALDEEMFAALYDLAGFWAFY</sequence>
<organism evidence="1 2">
    <name type="scientific">Babesia ovata</name>
    <dbReference type="NCBI Taxonomy" id="189622"/>
    <lineage>
        <taxon>Eukaryota</taxon>
        <taxon>Sar</taxon>
        <taxon>Alveolata</taxon>
        <taxon>Apicomplexa</taxon>
        <taxon>Aconoidasida</taxon>
        <taxon>Piroplasmida</taxon>
        <taxon>Babesiidae</taxon>
        <taxon>Babesia</taxon>
    </lineage>
</organism>
<keyword evidence="2" id="KW-1185">Reference proteome</keyword>
<dbReference type="AlphaFoldDB" id="A0A2H6KE22"/>
<protein>
    <submittedName>
        <fullName evidence="1">Uncharacterized protein</fullName>
    </submittedName>
</protein>
<evidence type="ECO:0000313" key="1">
    <source>
        <dbReference type="EMBL" id="GBE61243.1"/>
    </source>
</evidence>